<evidence type="ECO:0000259" key="2">
    <source>
        <dbReference type="PROSITE" id="PS50206"/>
    </source>
</evidence>
<proteinExistence type="predicted"/>
<feature type="transmembrane region" description="Helical" evidence="1">
    <location>
        <begin position="83"/>
        <end position="100"/>
    </location>
</feature>
<dbReference type="Pfam" id="PF04143">
    <property type="entry name" value="Sulf_transp"/>
    <property type="match status" value="1"/>
</dbReference>
<organism evidence="3 4">
    <name type="scientific">Thermogutta terrifontis</name>
    <dbReference type="NCBI Taxonomy" id="1331910"/>
    <lineage>
        <taxon>Bacteria</taxon>
        <taxon>Pseudomonadati</taxon>
        <taxon>Planctomycetota</taxon>
        <taxon>Planctomycetia</taxon>
        <taxon>Pirellulales</taxon>
        <taxon>Thermoguttaceae</taxon>
        <taxon>Thermogutta</taxon>
    </lineage>
</organism>
<dbReference type="OrthoDB" id="9790409at2"/>
<accession>A0A286RFM7</accession>
<protein>
    <submittedName>
        <fullName evidence="3">Rhodanese domain protein</fullName>
    </submittedName>
</protein>
<dbReference type="PROSITE" id="PS50206">
    <property type="entry name" value="RHODANESE_3"/>
    <property type="match status" value="1"/>
</dbReference>
<dbReference type="SUPFAM" id="SSF52821">
    <property type="entry name" value="Rhodanese/Cell cycle control phosphatase"/>
    <property type="match status" value="1"/>
</dbReference>
<feature type="domain" description="Rhodanese" evidence="2">
    <location>
        <begin position="261"/>
        <end position="343"/>
    </location>
</feature>
<dbReference type="EMBL" id="CP018477">
    <property type="protein sequence ID" value="ASV74753.1"/>
    <property type="molecule type" value="Genomic_DNA"/>
</dbReference>
<sequence length="430" mass="46477">MFPLHVTGIADVLVTIVIGFWFGFILEQAGFGDCRNLAAQFYLSDMRVLKVMFSAIVTAMLLVFAGSAIGWIDFEQIFVPPTYLAASVAGGLALGIGFIIGGYCPGTSLVSSATLKLDGLAFLAGVAAGIFLFGLTSPYVKEFWTVTGAMGRVTIFEWLGLDAGPIVLAVFLMAVGAFAGAEWAEKRFPWAKPPVPGVANSPVVLRAFVTAGLVLALVAVVIGQPDAERKIALQKARLDAAIQSRRVFIDPAELLDLMYNNQVDRILLDVRSESDYNLFHLKDAIHATIEEIDRFWRPRLTAEQVVVVMSNDERDAIEAWKHLAVSRNINAYILAGGVNRWCDVYFAGNLNVPGPEFGSQGDEHFRYAEAFIKLRQCPTGAVPVGLNIPGTPGTDIDVSRPDQKSVTLRQFTPKIRLLKAVKAPGGGCGG</sequence>
<dbReference type="AlphaFoldDB" id="A0A286RFM7"/>
<gene>
    <name evidence="3" type="ORF">THTE_2151</name>
</gene>
<reference evidence="3 4" key="1">
    <citation type="journal article" name="Front. Microbiol.">
        <title>Sugar Metabolism of the First Thermophilic Planctomycete Thermogutta terrifontis: Comparative Genomic and Transcriptomic Approaches.</title>
        <authorList>
            <person name="Elcheninov A.G."/>
            <person name="Menzel P."/>
            <person name="Gudbergsdottir S.R."/>
            <person name="Slesarev A.I."/>
            <person name="Kadnikov V.V."/>
            <person name="Krogh A."/>
            <person name="Bonch-Osmolovskaya E.A."/>
            <person name="Peng X."/>
            <person name="Kublanov I.V."/>
        </authorList>
    </citation>
    <scope>NUCLEOTIDE SEQUENCE [LARGE SCALE GENOMIC DNA]</scope>
    <source>
        <strain evidence="3 4">R1</strain>
    </source>
</reference>
<keyword evidence="4" id="KW-1185">Reference proteome</keyword>
<feature type="transmembrane region" description="Helical" evidence="1">
    <location>
        <begin position="51"/>
        <end position="71"/>
    </location>
</feature>
<evidence type="ECO:0000313" key="4">
    <source>
        <dbReference type="Proteomes" id="UP000215086"/>
    </source>
</evidence>
<feature type="transmembrane region" description="Helical" evidence="1">
    <location>
        <begin position="12"/>
        <end position="31"/>
    </location>
</feature>
<dbReference type="CDD" id="cd00158">
    <property type="entry name" value="RHOD"/>
    <property type="match status" value="1"/>
</dbReference>
<evidence type="ECO:0000313" key="3">
    <source>
        <dbReference type="EMBL" id="ASV74753.1"/>
    </source>
</evidence>
<dbReference type="RefSeq" id="WP_095414989.1">
    <property type="nucleotide sequence ID" value="NZ_CP018477.1"/>
</dbReference>
<feature type="transmembrane region" description="Helical" evidence="1">
    <location>
        <begin position="161"/>
        <end position="183"/>
    </location>
</feature>
<dbReference type="KEGG" id="ttf:THTE_2151"/>
<dbReference type="InterPro" id="IPR036873">
    <property type="entry name" value="Rhodanese-like_dom_sf"/>
</dbReference>
<name>A0A286RFM7_9BACT</name>
<feature type="transmembrane region" description="Helical" evidence="1">
    <location>
        <begin position="203"/>
        <end position="223"/>
    </location>
</feature>
<evidence type="ECO:0000256" key="1">
    <source>
        <dbReference type="SAM" id="Phobius"/>
    </source>
</evidence>
<keyword evidence="1" id="KW-0472">Membrane</keyword>
<dbReference type="InterPro" id="IPR007272">
    <property type="entry name" value="Sulf_transp_TsuA/YedE"/>
</dbReference>
<dbReference type="Pfam" id="PF00581">
    <property type="entry name" value="Rhodanese"/>
    <property type="match status" value="1"/>
</dbReference>
<dbReference type="InterPro" id="IPR001763">
    <property type="entry name" value="Rhodanese-like_dom"/>
</dbReference>
<dbReference type="Gene3D" id="3.40.250.10">
    <property type="entry name" value="Rhodanese-like domain"/>
    <property type="match status" value="1"/>
</dbReference>
<dbReference type="SMART" id="SM00450">
    <property type="entry name" value="RHOD"/>
    <property type="match status" value="1"/>
</dbReference>
<feature type="transmembrane region" description="Helical" evidence="1">
    <location>
        <begin position="120"/>
        <end position="140"/>
    </location>
</feature>
<keyword evidence="1" id="KW-1133">Transmembrane helix</keyword>
<keyword evidence="1" id="KW-0812">Transmembrane</keyword>
<dbReference type="Proteomes" id="UP000215086">
    <property type="component" value="Chromosome"/>
</dbReference>